<dbReference type="PRINTS" id="PR00081">
    <property type="entry name" value="GDHRDH"/>
</dbReference>
<accession>A0A9X1HP04</accession>
<dbReference type="InterPro" id="IPR036291">
    <property type="entry name" value="NAD(P)-bd_dom_sf"/>
</dbReference>
<name>A0A9X1HP04_9BACT</name>
<sequence>MNPYKILITGTSRGIGFNAAIALAKAGHTVFATMRNPAKSPALAEHATSENLPIHISAMDVDSDESVSSCIHAIYEKYGEIDVLINNAGIEKHGSVEELSMDDFKAVMETNYFGVLRCMKAVIPKMRAAKKGCIINIASVAGKIANPPLAPYCASKFALEAVTEAMAAELKPFNIRTYIVEPGIIDTDMAHDISDSNKSIYPHVHRFAGMFLATLQNPASPNIVSDAIVELIEGDSETLRHPVGPDSLPFLEWRASMTDEEWIQWNSLEDEEWFDYVLNTFGLDARAALGITSVKSV</sequence>
<dbReference type="Pfam" id="PF00106">
    <property type="entry name" value="adh_short"/>
    <property type="match status" value="1"/>
</dbReference>
<reference evidence="4" key="1">
    <citation type="submission" date="2021-09" db="EMBL/GenBank/DDBJ databases">
        <title>Fulvivirga sp. isolated from coastal sediment.</title>
        <authorList>
            <person name="Yu H."/>
        </authorList>
    </citation>
    <scope>NUCLEOTIDE SEQUENCE</scope>
    <source>
        <strain evidence="4">1062</strain>
    </source>
</reference>
<dbReference type="PANTHER" id="PTHR43976">
    <property type="entry name" value="SHORT CHAIN DEHYDROGENASE"/>
    <property type="match status" value="1"/>
</dbReference>
<comment type="similarity">
    <text evidence="1 3">Belongs to the short-chain dehydrogenases/reductases (SDR) family.</text>
</comment>
<dbReference type="Gene3D" id="3.40.50.720">
    <property type="entry name" value="NAD(P)-binding Rossmann-like Domain"/>
    <property type="match status" value="1"/>
</dbReference>
<dbReference type="PANTHER" id="PTHR43976:SF16">
    <property type="entry name" value="SHORT-CHAIN DEHYDROGENASE_REDUCTASE FAMILY PROTEIN"/>
    <property type="match status" value="1"/>
</dbReference>
<evidence type="ECO:0000256" key="3">
    <source>
        <dbReference type="RuleBase" id="RU000363"/>
    </source>
</evidence>
<organism evidence="4 5">
    <name type="scientific">Fulvivirga sedimenti</name>
    <dbReference type="NCBI Taxonomy" id="2879465"/>
    <lineage>
        <taxon>Bacteria</taxon>
        <taxon>Pseudomonadati</taxon>
        <taxon>Bacteroidota</taxon>
        <taxon>Cytophagia</taxon>
        <taxon>Cytophagales</taxon>
        <taxon>Fulvivirgaceae</taxon>
        <taxon>Fulvivirga</taxon>
    </lineage>
</organism>
<dbReference type="InterPro" id="IPR051911">
    <property type="entry name" value="SDR_oxidoreductase"/>
</dbReference>
<dbReference type="PRINTS" id="PR00080">
    <property type="entry name" value="SDRFAMILY"/>
</dbReference>
<gene>
    <name evidence="4" type="ORF">LDX50_05610</name>
</gene>
<dbReference type="PROSITE" id="PS00061">
    <property type="entry name" value="ADH_SHORT"/>
    <property type="match status" value="1"/>
</dbReference>
<evidence type="ECO:0000256" key="1">
    <source>
        <dbReference type="ARBA" id="ARBA00006484"/>
    </source>
</evidence>
<evidence type="ECO:0000313" key="5">
    <source>
        <dbReference type="Proteomes" id="UP001139409"/>
    </source>
</evidence>
<proteinExistence type="inferred from homology"/>
<evidence type="ECO:0000256" key="2">
    <source>
        <dbReference type="ARBA" id="ARBA00023002"/>
    </source>
</evidence>
<dbReference type="AlphaFoldDB" id="A0A9X1HP04"/>
<protein>
    <submittedName>
        <fullName evidence="4">SDR family oxidoreductase</fullName>
    </submittedName>
</protein>
<dbReference type="Proteomes" id="UP001139409">
    <property type="component" value="Unassembled WGS sequence"/>
</dbReference>
<dbReference type="CDD" id="cd05374">
    <property type="entry name" value="17beta-HSD-like_SDR_c"/>
    <property type="match status" value="1"/>
</dbReference>
<comment type="caution">
    <text evidence="4">The sequence shown here is derived from an EMBL/GenBank/DDBJ whole genome shotgun (WGS) entry which is preliminary data.</text>
</comment>
<dbReference type="RefSeq" id="WP_225697428.1">
    <property type="nucleotide sequence ID" value="NZ_JAIXNE010000001.1"/>
</dbReference>
<keyword evidence="5" id="KW-1185">Reference proteome</keyword>
<dbReference type="SUPFAM" id="SSF51735">
    <property type="entry name" value="NAD(P)-binding Rossmann-fold domains"/>
    <property type="match status" value="1"/>
</dbReference>
<dbReference type="InterPro" id="IPR002347">
    <property type="entry name" value="SDR_fam"/>
</dbReference>
<dbReference type="EMBL" id="JAIXNE010000001">
    <property type="protein sequence ID" value="MCA6074333.1"/>
    <property type="molecule type" value="Genomic_DNA"/>
</dbReference>
<dbReference type="InterPro" id="IPR020904">
    <property type="entry name" value="Sc_DH/Rdtase_CS"/>
</dbReference>
<dbReference type="GO" id="GO:0016491">
    <property type="term" value="F:oxidoreductase activity"/>
    <property type="evidence" value="ECO:0007669"/>
    <property type="project" value="UniProtKB-KW"/>
</dbReference>
<evidence type="ECO:0000313" key="4">
    <source>
        <dbReference type="EMBL" id="MCA6074333.1"/>
    </source>
</evidence>
<keyword evidence="2" id="KW-0560">Oxidoreductase</keyword>